<dbReference type="Gene3D" id="3.40.720.10">
    <property type="entry name" value="Alkaline Phosphatase, subunit A"/>
    <property type="match status" value="1"/>
</dbReference>
<keyword evidence="4" id="KW-0106">Calcium</keyword>
<dbReference type="Proteomes" id="UP001239462">
    <property type="component" value="Unassembled WGS sequence"/>
</dbReference>
<dbReference type="InterPro" id="IPR050738">
    <property type="entry name" value="Sulfatase"/>
</dbReference>
<dbReference type="PROSITE" id="PS00523">
    <property type="entry name" value="SULFATASE_1"/>
    <property type="match status" value="1"/>
</dbReference>
<feature type="compositionally biased region" description="Basic and acidic residues" evidence="5">
    <location>
        <begin position="142"/>
        <end position="157"/>
    </location>
</feature>
<feature type="region of interest" description="Disordered" evidence="5">
    <location>
        <begin position="137"/>
        <end position="168"/>
    </location>
</feature>
<keyword evidence="2" id="KW-0479">Metal-binding</keyword>
<evidence type="ECO:0000256" key="2">
    <source>
        <dbReference type="ARBA" id="ARBA00022723"/>
    </source>
</evidence>
<evidence type="ECO:0000313" key="7">
    <source>
        <dbReference type="EMBL" id="MDM4017275.1"/>
    </source>
</evidence>
<accession>A0ABT7PLC9</accession>
<comment type="caution">
    <text evidence="7">The sequence shown here is derived from an EMBL/GenBank/DDBJ whole genome shotgun (WGS) entry which is preliminary data.</text>
</comment>
<protein>
    <submittedName>
        <fullName evidence="7">Sulfatase</fullName>
    </submittedName>
</protein>
<proteinExistence type="inferred from homology"/>
<dbReference type="SUPFAM" id="SSF53649">
    <property type="entry name" value="Alkaline phosphatase-like"/>
    <property type="match status" value="1"/>
</dbReference>
<reference evidence="7 8" key="1">
    <citation type="submission" date="2023-06" db="EMBL/GenBank/DDBJ databases">
        <title>Roseiconus lacunae JC819 isolated from Gulf of Mannar region, Tamil Nadu.</title>
        <authorList>
            <person name="Pk S."/>
            <person name="Ch S."/>
            <person name="Ch V.R."/>
        </authorList>
    </citation>
    <scope>NUCLEOTIDE SEQUENCE [LARGE SCALE GENOMIC DNA]</scope>
    <source>
        <strain evidence="7 8">JC819</strain>
    </source>
</reference>
<keyword evidence="8" id="KW-1185">Reference proteome</keyword>
<gene>
    <name evidence="7" type="ORF">QTN89_17645</name>
</gene>
<dbReference type="InterPro" id="IPR024607">
    <property type="entry name" value="Sulfatase_CS"/>
</dbReference>
<dbReference type="RefSeq" id="WP_289164724.1">
    <property type="nucleotide sequence ID" value="NZ_JASZZN010000013.1"/>
</dbReference>
<evidence type="ECO:0000256" key="1">
    <source>
        <dbReference type="ARBA" id="ARBA00008779"/>
    </source>
</evidence>
<evidence type="ECO:0000256" key="4">
    <source>
        <dbReference type="ARBA" id="ARBA00022837"/>
    </source>
</evidence>
<sequence>MTRLRKPMFARSIVILLAGLLLQSIPGVSLQAADRPNVVLFIADDVSWNDYGCYGNAAARTPNIDALAESGIRFDQAYLTASSCSPSRSSIITGRYPHNTGRAAELHQPISVHLPWFPQLLREHGYYTAISGKHHMKTTAPTDEHPQRPDPFDHVDGGKAPGDTSGSANWLSVTQERPKDKPFFFWFASYDAHRGWDADKQWDEELYGPMHRAEDVIVPPFLSDDPETRADLASYYNEVTRFDHRIGVVAEELRSQGVFDNTLILILADNGRPFPRAKTRLHDSGMKTALVASWPNGLKWSGQSDQLVSVIDIAPTALKLAGCVVPETVQGVSMQPLFESQSNSIRKYAFSEHNWHDYEAWGRSVRDGEYLFLVNERVDLPWQGPADSVRSPSHQQLRSLREQGELTEAQADVFLSPRPTVALYHTASDPQQLNNLVGNDRFADVEERLAGVLETWMDETGDSVPGKLYPDTFDRETGSRLKPEQIDIVGAFSPGRDRNADQINAPGPR</sequence>
<evidence type="ECO:0000256" key="3">
    <source>
        <dbReference type="ARBA" id="ARBA00022801"/>
    </source>
</evidence>
<name>A0ABT7PLC9_9BACT</name>
<dbReference type="EMBL" id="JASZZN010000013">
    <property type="protein sequence ID" value="MDM4017275.1"/>
    <property type="molecule type" value="Genomic_DNA"/>
</dbReference>
<evidence type="ECO:0000256" key="5">
    <source>
        <dbReference type="SAM" id="MobiDB-lite"/>
    </source>
</evidence>
<dbReference type="PANTHER" id="PTHR42693:SF53">
    <property type="entry name" value="ENDO-4-O-SULFATASE"/>
    <property type="match status" value="1"/>
</dbReference>
<dbReference type="Pfam" id="PF00884">
    <property type="entry name" value="Sulfatase"/>
    <property type="match status" value="1"/>
</dbReference>
<comment type="similarity">
    <text evidence="1">Belongs to the sulfatase family.</text>
</comment>
<dbReference type="PANTHER" id="PTHR42693">
    <property type="entry name" value="ARYLSULFATASE FAMILY MEMBER"/>
    <property type="match status" value="1"/>
</dbReference>
<dbReference type="CDD" id="cd16027">
    <property type="entry name" value="SGSH"/>
    <property type="match status" value="1"/>
</dbReference>
<dbReference type="InterPro" id="IPR017850">
    <property type="entry name" value="Alkaline_phosphatase_core_sf"/>
</dbReference>
<evidence type="ECO:0000259" key="6">
    <source>
        <dbReference type="Pfam" id="PF00884"/>
    </source>
</evidence>
<keyword evidence="3" id="KW-0378">Hydrolase</keyword>
<evidence type="ECO:0000313" key="8">
    <source>
        <dbReference type="Proteomes" id="UP001239462"/>
    </source>
</evidence>
<feature type="domain" description="Sulfatase N-terminal" evidence="6">
    <location>
        <begin position="36"/>
        <end position="322"/>
    </location>
</feature>
<dbReference type="InterPro" id="IPR000917">
    <property type="entry name" value="Sulfatase_N"/>
</dbReference>
<organism evidence="7 8">
    <name type="scientific">Roseiconus lacunae</name>
    <dbReference type="NCBI Taxonomy" id="2605694"/>
    <lineage>
        <taxon>Bacteria</taxon>
        <taxon>Pseudomonadati</taxon>
        <taxon>Planctomycetota</taxon>
        <taxon>Planctomycetia</taxon>
        <taxon>Pirellulales</taxon>
        <taxon>Pirellulaceae</taxon>
        <taxon>Roseiconus</taxon>
    </lineage>
</organism>